<dbReference type="AlphaFoldDB" id="A0A6M3XQT6"/>
<sequence>MARRTSVQMVDFYQEQVKKAESNIKKAKERLEKAKERLDIAKGKVEIVVQLQEAQKEYKELREKIRSGDNPKVIKLKQKEKEVL</sequence>
<accession>A0A6M3XQT6</accession>
<feature type="coiled-coil region" evidence="1">
    <location>
        <begin position="10"/>
        <end position="64"/>
    </location>
</feature>
<name>A0A6M3XQT6_9ZZZZ</name>
<reference evidence="2" key="1">
    <citation type="submission" date="2020-03" db="EMBL/GenBank/DDBJ databases">
        <title>The deep terrestrial virosphere.</title>
        <authorList>
            <person name="Holmfeldt K."/>
            <person name="Nilsson E."/>
            <person name="Simone D."/>
            <person name="Lopez-Fernandez M."/>
            <person name="Wu X."/>
            <person name="de Brujin I."/>
            <person name="Lundin D."/>
            <person name="Andersson A."/>
            <person name="Bertilsson S."/>
            <person name="Dopson M."/>
        </authorList>
    </citation>
    <scope>NUCLEOTIDE SEQUENCE</scope>
    <source>
        <strain evidence="2">TM448B01662</strain>
    </source>
</reference>
<evidence type="ECO:0000313" key="2">
    <source>
        <dbReference type="EMBL" id="QJH99717.1"/>
    </source>
</evidence>
<keyword evidence="1" id="KW-0175">Coiled coil</keyword>
<protein>
    <submittedName>
        <fullName evidence="2">Uncharacterized protein</fullName>
    </submittedName>
</protein>
<evidence type="ECO:0000256" key="1">
    <source>
        <dbReference type="SAM" id="Coils"/>
    </source>
</evidence>
<gene>
    <name evidence="2" type="ORF">TM448B01662_0001</name>
</gene>
<organism evidence="2">
    <name type="scientific">viral metagenome</name>
    <dbReference type="NCBI Taxonomy" id="1070528"/>
    <lineage>
        <taxon>unclassified sequences</taxon>
        <taxon>metagenomes</taxon>
        <taxon>organismal metagenomes</taxon>
    </lineage>
</organism>
<dbReference type="EMBL" id="MT144805">
    <property type="protein sequence ID" value="QJH99717.1"/>
    <property type="molecule type" value="Genomic_DNA"/>
</dbReference>
<proteinExistence type="predicted"/>